<comment type="caution">
    <text evidence="2">The sequence shown here is derived from an EMBL/GenBank/DDBJ whole genome shotgun (WGS) entry which is preliminary data.</text>
</comment>
<proteinExistence type="predicted"/>
<organism evidence="2 3">
    <name type="scientific">Parnassius apollo</name>
    <name type="common">Apollo butterfly</name>
    <name type="synonym">Papilio apollo</name>
    <dbReference type="NCBI Taxonomy" id="110799"/>
    <lineage>
        <taxon>Eukaryota</taxon>
        <taxon>Metazoa</taxon>
        <taxon>Ecdysozoa</taxon>
        <taxon>Arthropoda</taxon>
        <taxon>Hexapoda</taxon>
        <taxon>Insecta</taxon>
        <taxon>Pterygota</taxon>
        <taxon>Neoptera</taxon>
        <taxon>Endopterygota</taxon>
        <taxon>Lepidoptera</taxon>
        <taxon>Glossata</taxon>
        <taxon>Ditrysia</taxon>
        <taxon>Papilionoidea</taxon>
        <taxon>Papilionidae</taxon>
        <taxon>Parnassiinae</taxon>
        <taxon>Parnassini</taxon>
        <taxon>Parnassius</taxon>
        <taxon>Parnassius</taxon>
    </lineage>
</organism>
<evidence type="ECO:0000313" key="2">
    <source>
        <dbReference type="EMBL" id="CAG5042958.1"/>
    </source>
</evidence>
<feature type="compositionally biased region" description="Basic and acidic residues" evidence="1">
    <location>
        <begin position="115"/>
        <end position="126"/>
    </location>
</feature>
<dbReference type="EMBL" id="CAJQZP010001392">
    <property type="protein sequence ID" value="CAG5042958.1"/>
    <property type="molecule type" value="Genomic_DNA"/>
</dbReference>
<accession>A0A8S3XYS9</accession>
<feature type="region of interest" description="Disordered" evidence="1">
    <location>
        <begin position="115"/>
        <end position="138"/>
    </location>
</feature>
<protein>
    <submittedName>
        <fullName evidence="2">(apollo) hypothetical protein</fullName>
    </submittedName>
</protein>
<name>A0A8S3XYS9_PARAO</name>
<dbReference type="AlphaFoldDB" id="A0A8S3XYS9"/>
<evidence type="ECO:0000256" key="1">
    <source>
        <dbReference type="SAM" id="MobiDB-lite"/>
    </source>
</evidence>
<dbReference type="Proteomes" id="UP000691718">
    <property type="component" value="Unassembled WGS sequence"/>
</dbReference>
<reference evidence="2" key="1">
    <citation type="submission" date="2021-04" db="EMBL/GenBank/DDBJ databases">
        <authorList>
            <person name="Tunstrom K."/>
        </authorList>
    </citation>
    <scope>NUCLEOTIDE SEQUENCE</scope>
</reference>
<keyword evidence="3" id="KW-1185">Reference proteome</keyword>
<evidence type="ECO:0000313" key="3">
    <source>
        <dbReference type="Proteomes" id="UP000691718"/>
    </source>
</evidence>
<gene>
    <name evidence="2" type="ORF">PAPOLLO_LOCUS22568</name>
</gene>
<sequence length="181" mass="20609">MTCCTKNVLQHVYVNALFPYLDNNKIQFLSFQGQSNNSIECELFAICFVTALALRVNPSCINFIAEDMRRHLFDMLSRGVLELFPSTNTARRAGRPPANLFLNILAKKEKCKIKDAEKKKNKRSQETESQNANNKKNIEYPTFTDNTQIFESPTFTSSTQIFESPTFTGSTQIIESPTFTD</sequence>